<organism evidence="1">
    <name type="scientific">marine metagenome</name>
    <dbReference type="NCBI Taxonomy" id="408172"/>
    <lineage>
        <taxon>unclassified sequences</taxon>
        <taxon>metagenomes</taxon>
        <taxon>ecological metagenomes</taxon>
    </lineage>
</organism>
<sequence>MSERTLYRKINDYELGRKNKLPKSLSE</sequence>
<evidence type="ECO:0000313" key="1">
    <source>
        <dbReference type="EMBL" id="SVA02043.1"/>
    </source>
</evidence>
<proteinExistence type="predicted"/>
<protein>
    <submittedName>
        <fullName evidence="1">Uncharacterized protein</fullName>
    </submittedName>
</protein>
<name>A0A381SL98_9ZZZZ</name>
<accession>A0A381SL98</accession>
<reference evidence="1" key="1">
    <citation type="submission" date="2018-05" db="EMBL/GenBank/DDBJ databases">
        <authorList>
            <person name="Lanie J.A."/>
            <person name="Ng W.-L."/>
            <person name="Kazmierczak K.M."/>
            <person name="Andrzejewski T.M."/>
            <person name="Davidsen T.M."/>
            <person name="Wayne K.J."/>
            <person name="Tettelin H."/>
            <person name="Glass J.I."/>
            <person name="Rusch D."/>
            <person name="Podicherti R."/>
            <person name="Tsui H.-C.T."/>
            <person name="Winkler M.E."/>
        </authorList>
    </citation>
    <scope>NUCLEOTIDE SEQUENCE</scope>
</reference>
<dbReference type="AlphaFoldDB" id="A0A381SL98"/>
<gene>
    <name evidence="1" type="ORF">METZ01_LOCUS54897</name>
</gene>
<dbReference type="EMBL" id="UINC01002964">
    <property type="protein sequence ID" value="SVA02043.1"/>
    <property type="molecule type" value="Genomic_DNA"/>
</dbReference>